<dbReference type="Proteomes" id="UP000268469">
    <property type="component" value="Unassembled WGS sequence"/>
</dbReference>
<organism evidence="7 8">
    <name type="scientific">candidate division WOR-3 bacterium</name>
    <dbReference type="NCBI Taxonomy" id="2052148"/>
    <lineage>
        <taxon>Bacteria</taxon>
        <taxon>Bacteria division WOR-3</taxon>
    </lineage>
</organism>
<evidence type="ECO:0000256" key="3">
    <source>
        <dbReference type="HAMAP-Rule" id="MF_02225"/>
    </source>
</evidence>
<dbReference type="NCBIfam" id="TIGR00521">
    <property type="entry name" value="coaBC_dfp"/>
    <property type="match status" value="1"/>
</dbReference>
<evidence type="ECO:0000313" key="7">
    <source>
        <dbReference type="EMBL" id="RKX69999.1"/>
    </source>
</evidence>
<feature type="binding site" evidence="3">
    <location>
        <position position="285"/>
    </location>
    <ligand>
        <name>CTP</name>
        <dbReference type="ChEBI" id="CHEBI:37563"/>
    </ligand>
</feature>
<keyword evidence="3" id="KW-0511">Multifunctional enzyme</keyword>
<evidence type="ECO:0000256" key="1">
    <source>
        <dbReference type="ARBA" id="ARBA00022793"/>
    </source>
</evidence>
<dbReference type="SUPFAM" id="SSF102645">
    <property type="entry name" value="CoaB-like"/>
    <property type="match status" value="1"/>
</dbReference>
<dbReference type="InterPro" id="IPR003382">
    <property type="entry name" value="Flavoprotein"/>
</dbReference>
<comment type="pathway">
    <text evidence="3 4">Cofactor biosynthesis; coenzyme A biosynthesis; CoA from (R)-pantothenate: step 2/5.</text>
</comment>
<evidence type="ECO:0000256" key="4">
    <source>
        <dbReference type="RuleBase" id="RU364078"/>
    </source>
</evidence>
<dbReference type="PANTHER" id="PTHR14359:SF6">
    <property type="entry name" value="PHOSPHOPANTOTHENOYLCYSTEINE DECARBOXYLASE"/>
    <property type="match status" value="1"/>
</dbReference>
<feature type="binding site" evidence="3">
    <location>
        <position position="333"/>
    </location>
    <ligand>
        <name>CTP</name>
        <dbReference type="ChEBI" id="CHEBI:37563"/>
    </ligand>
</feature>
<dbReference type="GO" id="GO:0071513">
    <property type="term" value="C:phosphopantothenoylcysteine decarboxylase complex"/>
    <property type="evidence" value="ECO:0007669"/>
    <property type="project" value="TreeGrafter"/>
</dbReference>
<keyword evidence="3" id="KW-0460">Magnesium</keyword>
<dbReference type="EC" id="6.3.2.5" evidence="3"/>
<dbReference type="GO" id="GO:0004633">
    <property type="term" value="F:phosphopantothenoylcysteine decarboxylase activity"/>
    <property type="evidence" value="ECO:0007669"/>
    <property type="project" value="UniProtKB-UniRule"/>
</dbReference>
<name>A0A660SGP8_UNCW3</name>
<dbReference type="UniPathway" id="UPA00241">
    <property type="reaction ID" value="UER00353"/>
</dbReference>
<sequence length="387" mass="42596">MEGKRVIVGVSSSIAIYRALELIRELRKRGVGVTVIMTKNATRLISPITFQALSGSRVHLETFDPNHTGISHIGLSEQADLFLLMPATANLIGKLAAGIGDDLLTTFALAYDGPRLIVPAMNDRMWKSAVVKRNQEVLTGYGYEFIGPVSGPLASGRIGIGHIAPTQLVLERTISILEGRKGLKGHRLLITGGRTEAPIDPVRVITNRASGRMALSLARKAIGRGGEVLLITGPVEIEIPEWIPTLQIRTWSDLKRELEQRIDQFDCLFMAIAVNDYHLDAATAKLKQPELQITLKRTPDIIKGLPKRRQFRVGFSLETGDHVELGKKKLEEKGVDIVVANTTEALGRDRTRAWLIEKSGVTDLGVIEKDELAHLLLDRYLSWSATS</sequence>
<comment type="function">
    <text evidence="3">Catalyzes two sequential steps in the biosynthesis of coenzyme A. In the first step cysteine is conjugated to 4'-phosphopantothenate to form 4-phosphopantothenoylcysteine. In the second step the latter compound is decarboxylated to form 4'-phosphopantotheine.</text>
</comment>
<accession>A0A660SGP8</accession>
<evidence type="ECO:0000259" key="6">
    <source>
        <dbReference type="Pfam" id="PF04127"/>
    </source>
</evidence>
<dbReference type="InterPro" id="IPR005252">
    <property type="entry name" value="CoaBC"/>
</dbReference>
<feature type="binding site" evidence="3">
    <location>
        <begin position="299"/>
        <end position="302"/>
    </location>
    <ligand>
        <name>CTP</name>
        <dbReference type="ChEBI" id="CHEBI:37563"/>
    </ligand>
</feature>
<comment type="cofactor">
    <cofactor evidence="3">
        <name>Mg(2+)</name>
        <dbReference type="ChEBI" id="CHEBI:18420"/>
    </cofactor>
</comment>
<keyword evidence="3" id="KW-0479">Metal-binding</keyword>
<dbReference type="Gene3D" id="3.40.50.10300">
    <property type="entry name" value="CoaB-like"/>
    <property type="match status" value="1"/>
</dbReference>
<comment type="cofactor">
    <cofactor evidence="3">
        <name>FMN</name>
        <dbReference type="ChEBI" id="CHEBI:58210"/>
    </cofactor>
    <text evidence="3">Binds 1 FMN per subunit.</text>
</comment>
<feature type="binding site" evidence="3">
    <location>
        <position position="276"/>
    </location>
    <ligand>
        <name>CTP</name>
        <dbReference type="ChEBI" id="CHEBI:37563"/>
    </ligand>
</feature>
<comment type="similarity">
    <text evidence="3 4">In the N-terminal section; belongs to the HFCD (homo-oligomeric flavin containing Cys decarboxylase) superfamily.</text>
</comment>
<protein>
    <recommendedName>
        <fullName evidence="3">Coenzyme A biosynthesis bifunctional protein CoaBC</fullName>
    </recommendedName>
    <alternativeName>
        <fullName evidence="3">DNA/pantothenate metabolism flavoprotein</fullName>
    </alternativeName>
    <alternativeName>
        <fullName evidence="3">Phosphopantothenoylcysteine synthetase/decarboxylase</fullName>
        <shortName evidence="3">PPCS-PPCDC</shortName>
    </alternativeName>
    <domain>
        <recommendedName>
            <fullName evidence="3">Phosphopantothenoylcysteine decarboxylase</fullName>
            <shortName evidence="3">PPC decarboxylase</shortName>
            <shortName evidence="3">PPC-DC</shortName>
            <ecNumber evidence="3">4.1.1.36</ecNumber>
        </recommendedName>
        <alternativeName>
            <fullName evidence="3">CoaC</fullName>
        </alternativeName>
    </domain>
    <domain>
        <recommendedName>
            <fullName evidence="3">Phosphopantothenate--cysteine ligase</fullName>
            <ecNumber evidence="3">6.3.2.5</ecNumber>
        </recommendedName>
        <alternativeName>
            <fullName evidence="3">CoaB</fullName>
        </alternativeName>
        <alternativeName>
            <fullName evidence="3">Phosphopantothenoylcysteine synthetase</fullName>
            <shortName evidence="3">PPC synthetase</shortName>
            <shortName evidence="3">PPC-S</shortName>
        </alternativeName>
    </domain>
</protein>
<dbReference type="Pfam" id="PF02441">
    <property type="entry name" value="Flavoprotein"/>
    <property type="match status" value="1"/>
</dbReference>
<dbReference type="PANTHER" id="PTHR14359">
    <property type="entry name" value="HOMO-OLIGOMERIC FLAVIN CONTAINING CYS DECARBOXYLASE FAMILY"/>
    <property type="match status" value="1"/>
</dbReference>
<keyword evidence="3 4" id="KW-0288">FMN</keyword>
<evidence type="ECO:0000313" key="8">
    <source>
        <dbReference type="Proteomes" id="UP000268469"/>
    </source>
</evidence>
<keyword evidence="1 3" id="KW-0210">Decarboxylase</keyword>
<feature type="binding site" evidence="3">
    <location>
        <position position="329"/>
    </location>
    <ligand>
        <name>CTP</name>
        <dbReference type="ChEBI" id="CHEBI:37563"/>
    </ligand>
</feature>
<comment type="caution">
    <text evidence="3">Lacks conserved residue(s) required for the propagation of feature annotation.</text>
</comment>
<comment type="catalytic activity">
    <reaction evidence="3 4">
        <text>(R)-4'-phosphopantothenate + L-cysteine + CTP = N-[(R)-4-phosphopantothenoyl]-L-cysteine + CMP + diphosphate + H(+)</text>
        <dbReference type="Rhea" id="RHEA:19397"/>
        <dbReference type="ChEBI" id="CHEBI:10986"/>
        <dbReference type="ChEBI" id="CHEBI:15378"/>
        <dbReference type="ChEBI" id="CHEBI:33019"/>
        <dbReference type="ChEBI" id="CHEBI:35235"/>
        <dbReference type="ChEBI" id="CHEBI:37563"/>
        <dbReference type="ChEBI" id="CHEBI:59458"/>
        <dbReference type="ChEBI" id="CHEBI:60377"/>
        <dbReference type="EC" id="6.3.2.5"/>
    </reaction>
</comment>
<reference evidence="7 8" key="1">
    <citation type="submission" date="2018-06" db="EMBL/GenBank/DDBJ databases">
        <title>Extensive metabolic versatility and redundancy in microbially diverse, dynamic hydrothermal sediments.</title>
        <authorList>
            <person name="Dombrowski N."/>
            <person name="Teske A."/>
            <person name="Baker B.J."/>
        </authorList>
    </citation>
    <scope>NUCLEOTIDE SEQUENCE [LARGE SCALE GENOMIC DNA]</scope>
    <source>
        <strain evidence="7">B36_G15</strain>
    </source>
</reference>
<feature type="domain" description="Flavoprotein" evidence="5">
    <location>
        <begin position="4"/>
        <end position="138"/>
    </location>
</feature>
<dbReference type="EMBL" id="QNBE01000056">
    <property type="protein sequence ID" value="RKX69999.1"/>
    <property type="molecule type" value="Genomic_DNA"/>
</dbReference>
<comment type="function">
    <text evidence="4">Catalyzes two steps in the biosynthesis of coenzyme A. In the first step cysteine is conjugated to 4'-phosphopantothenate to form 4-phosphopantothenoylcysteine, in the latter compound is decarboxylated to form 4'-phosphopantotheine.</text>
</comment>
<dbReference type="InterPro" id="IPR035929">
    <property type="entry name" value="CoaB-like_sf"/>
</dbReference>
<keyword evidence="2 3" id="KW-0456">Lyase</keyword>
<dbReference type="EC" id="4.1.1.36" evidence="3"/>
<keyword evidence="3 4" id="KW-0436">Ligase</keyword>
<feature type="domain" description="DNA/pantothenate metabolism flavoprotein C-terminal" evidence="6">
    <location>
        <begin position="183"/>
        <end position="379"/>
    </location>
</feature>
<evidence type="ECO:0000259" key="5">
    <source>
        <dbReference type="Pfam" id="PF02441"/>
    </source>
</evidence>
<dbReference type="GO" id="GO:0015941">
    <property type="term" value="P:pantothenate catabolic process"/>
    <property type="evidence" value="ECO:0007669"/>
    <property type="project" value="InterPro"/>
</dbReference>
<dbReference type="AlphaFoldDB" id="A0A660SGP8"/>
<comment type="caution">
    <text evidence="7">The sequence shown here is derived from an EMBL/GenBank/DDBJ whole genome shotgun (WGS) entry which is preliminary data.</text>
</comment>
<evidence type="ECO:0000256" key="2">
    <source>
        <dbReference type="ARBA" id="ARBA00023239"/>
    </source>
</evidence>
<feature type="region of interest" description="Phosphopantothenate--cysteine ligase" evidence="3">
    <location>
        <begin position="188"/>
        <end position="387"/>
    </location>
</feature>
<dbReference type="Gene3D" id="3.40.50.1950">
    <property type="entry name" value="Flavin prenyltransferase-like"/>
    <property type="match status" value="1"/>
</dbReference>
<dbReference type="Pfam" id="PF04127">
    <property type="entry name" value="DFP"/>
    <property type="match status" value="1"/>
</dbReference>
<dbReference type="SUPFAM" id="SSF52507">
    <property type="entry name" value="Homo-oligomeric flavin-containing Cys decarboxylases, HFCD"/>
    <property type="match status" value="1"/>
</dbReference>
<dbReference type="HAMAP" id="MF_02225">
    <property type="entry name" value="CoaBC"/>
    <property type="match status" value="1"/>
</dbReference>
<keyword evidence="3 4" id="KW-0285">Flavoprotein</keyword>
<dbReference type="GO" id="GO:0010181">
    <property type="term" value="F:FMN binding"/>
    <property type="evidence" value="ECO:0007669"/>
    <property type="project" value="UniProtKB-UniRule"/>
</dbReference>
<proteinExistence type="inferred from homology"/>
<gene>
    <name evidence="3 7" type="primary">coaBC</name>
    <name evidence="7" type="ORF">DRP53_06460</name>
</gene>
<dbReference type="GO" id="GO:0015937">
    <property type="term" value="P:coenzyme A biosynthetic process"/>
    <property type="evidence" value="ECO:0007669"/>
    <property type="project" value="UniProtKB-UniRule"/>
</dbReference>
<dbReference type="GO" id="GO:0004632">
    <property type="term" value="F:phosphopantothenate--cysteine ligase activity"/>
    <property type="evidence" value="ECO:0007669"/>
    <property type="project" value="UniProtKB-UniRule"/>
</dbReference>
<comment type="pathway">
    <text evidence="3 4">Cofactor biosynthesis; coenzyme A biosynthesis; CoA from (R)-pantothenate: step 3/5.</text>
</comment>
<dbReference type="InterPro" id="IPR007085">
    <property type="entry name" value="DNA/pantothenate-metab_flavo_C"/>
</dbReference>
<feature type="binding site" evidence="3">
    <location>
        <position position="315"/>
    </location>
    <ligand>
        <name>CTP</name>
        <dbReference type="ChEBI" id="CHEBI:37563"/>
    </ligand>
</feature>
<feature type="region of interest" description="Phosphopantothenoylcysteine decarboxylase" evidence="3">
    <location>
        <begin position="1"/>
        <end position="187"/>
    </location>
</feature>
<dbReference type="GO" id="GO:0046872">
    <property type="term" value="F:metal ion binding"/>
    <property type="evidence" value="ECO:0007669"/>
    <property type="project" value="UniProtKB-KW"/>
</dbReference>
<dbReference type="InterPro" id="IPR036551">
    <property type="entry name" value="Flavin_trans-like"/>
</dbReference>
<comment type="catalytic activity">
    <reaction evidence="3 4">
        <text>N-[(R)-4-phosphopantothenoyl]-L-cysteine + H(+) = (R)-4'-phosphopantetheine + CO2</text>
        <dbReference type="Rhea" id="RHEA:16793"/>
        <dbReference type="ChEBI" id="CHEBI:15378"/>
        <dbReference type="ChEBI" id="CHEBI:16526"/>
        <dbReference type="ChEBI" id="CHEBI:59458"/>
        <dbReference type="ChEBI" id="CHEBI:61723"/>
        <dbReference type="EC" id="4.1.1.36"/>
    </reaction>
</comment>
<comment type="similarity">
    <text evidence="3 4">In the C-terminal section; belongs to the PPC synthetase family.</text>
</comment>